<sequence length="204" mass="22180">MSGFASFSGIPGASKLQESAYKDVYSSSCSRCNIKIIHGRHRRTDGQTDGQCDHFMPIFGGIQMPDTSAKYINHIITQATMMLMVVIAATTLAFVAAAPHERFSGERPDRFIQQLGLNVSNLFNLEVLKCDVQIMLDVLGADPTEQACEAECHKLLQEGAVMTYGCPLVCHAFQNLAHYFHETPKPGQQNQACGGAALIDAITG</sequence>
<comment type="caution">
    <text evidence="2">The sequence shown here is derived from an EMBL/GenBank/DDBJ whole genome shotgun (WGS) entry which is preliminary data.</text>
</comment>
<gene>
    <name evidence="2" type="ORF">DPMN_057702</name>
</gene>
<proteinExistence type="predicted"/>
<dbReference type="AlphaFoldDB" id="A0A9D4C0L7"/>
<evidence type="ECO:0000313" key="2">
    <source>
        <dbReference type="EMBL" id="KAH3714999.1"/>
    </source>
</evidence>
<keyword evidence="1" id="KW-0812">Transmembrane</keyword>
<evidence type="ECO:0000256" key="1">
    <source>
        <dbReference type="SAM" id="Phobius"/>
    </source>
</evidence>
<reference evidence="2" key="2">
    <citation type="submission" date="2020-11" db="EMBL/GenBank/DDBJ databases">
        <authorList>
            <person name="McCartney M.A."/>
            <person name="Auch B."/>
            <person name="Kono T."/>
            <person name="Mallez S."/>
            <person name="Becker A."/>
            <person name="Gohl D.M."/>
            <person name="Silverstein K.A.T."/>
            <person name="Koren S."/>
            <person name="Bechman K.B."/>
            <person name="Herman A."/>
            <person name="Abrahante J.E."/>
            <person name="Garbe J."/>
        </authorList>
    </citation>
    <scope>NUCLEOTIDE SEQUENCE</scope>
    <source>
        <strain evidence="2">Duluth1</strain>
        <tissue evidence="2">Whole animal</tissue>
    </source>
</reference>
<feature type="transmembrane region" description="Helical" evidence="1">
    <location>
        <begin position="75"/>
        <end position="98"/>
    </location>
</feature>
<protein>
    <submittedName>
        <fullName evidence="2">Uncharacterized protein</fullName>
    </submittedName>
</protein>
<reference evidence="2" key="1">
    <citation type="journal article" date="2019" name="bioRxiv">
        <title>The Genome of the Zebra Mussel, Dreissena polymorpha: A Resource for Invasive Species Research.</title>
        <authorList>
            <person name="McCartney M.A."/>
            <person name="Auch B."/>
            <person name="Kono T."/>
            <person name="Mallez S."/>
            <person name="Zhang Y."/>
            <person name="Obille A."/>
            <person name="Becker A."/>
            <person name="Abrahante J.E."/>
            <person name="Garbe J."/>
            <person name="Badalamenti J.P."/>
            <person name="Herman A."/>
            <person name="Mangelson H."/>
            <person name="Liachko I."/>
            <person name="Sullivan S."/>
            <person name="Sone E.D."/>
            <person name="Koren S."/>
            <person name="Silverstein K.A.T."/>
            <person name="Beckman K.B."/>
            <person name="Gohl D.M."/>
        </authorList>
    </citation>
    <scope>NUCLEOTIDE SEQUENCE</scope>
    <source>
        <strain evidence="2">Duluth1</strain>
        <tissue evidence="2">Whole animal</tissue>
    </source>
</reference>
<evidence type="ECO:0000313" key="3">
    <source>
        <dbReference type="Proteomes" id="UP000828390"/>
    </source>
</evidence>
<dbReference type="EMBL" id="JAIWYP010000013">
    <property type="protein sequence ID" value="KAH3714999.1"/>
    <property type="molecule type" value="Genomic_DNA"/>
</dbReference>
<name>A0A9D4C0L7_DREPO</name>
<keyword evidence="1" id="KW-0472">Membrane</keyword>
<keyword evidence="1" id="KW-1133">Transmembrane helix</keyword>
<accession>A0A9D4C0L7</accession>
<keyword evidence="3" id="KW-1185">Reference proteome</keyword>
<dbReference type="Proteomes" id="UP000828390">
    <property type="component" value="Unassembled WGS sequence"/>
</dbReference>
<organism evidence="2 3">
    <name type="scientific">Dreissena polymorpha</name>
    <name type="common">Zebra mussel</name>
    <name type="synonym">Mytilus polymorpha</name>
    <dbReference type="NCBI Taxonomy" id="45954"/>
    <lineage>
        <taxon>Eukaryota</taxon>
        <taxon>Metazoa</taxon>
        <taxon>Spiralia</taxon>
        <taxon>Lophotrochozoa</taxon>
        <taxon>Mollusca</taxon>
        <taxon>Bivalvia</taxon>
        <taxon>Autobranchia</taxon>
        <taxon>Heteroconchia</taxon>
        <taxon>Euheterodonta</taxon>
        <taxon>Imparidentia</taxon>
        <taxon>Neoheterodontei</taxon>
        <taxon>Myida</taxon>
        <taxon>Dreissenoidea</taxon>
        <taxon>Dreissenidae</taxon>
        <taxon>Dreissena</taxon>
    </lineage>
</organism>